<sequence>MSLTSPSSELALGREFPPHQFKNIGELKHLVSEKIVRLDQYEEDQYLSFCNVSPEAFHEIEESREDHSRYTYFPDIQTLVIKLTTTASEKWHRSLGTRIFLKVTSDMGMGYDEFMPIAASTVVGQGSSSKEGDSGWTNLEVRSGAADWPGLVIQAGVSRSGAGYEGECLACLRADARWLLEHSQGQVNIVLLLWIEPASKKVIIEKWISGPQLTSSRFNVLRSAKPASIKTPPRLTLPVLHWFLSSMSGSCMSGPGLCSLVCKLQGV</sequence>
<dbReference type="Proteomes" id="UP000094569">
    <property type="component" value="Unassembled WGS sequence"/>
</dbReference>
<gene>
    <name evidence="1" type="ORF">SI65_05924</name>
</gene>
<dbReference type="EMBL" id="JXNT01000005">
    <property type="protein sequence ID" value="ODM19307.1"/>
    <property type="molecule type" value="Genomic_DNA"/>
</dbReference>
<evidence type="ECO:0000313" key="2">
    <source>
        <dbReference type="Proteomes" id="UP000094569"/>
    </source>
</evidence>
<organism evidence="1 2">
    <name type="scientific">Aspergillus cristatus</name>
    <name type="common">Chinese Fuzhuan brick tea-fermentation fungus</name>
    <name type="synonym">Eurotium cristatum</name>
    <dbReference type="NCBI Taxonomy" id="573508"/>
    <lineage>
        <taxon>Eukaryota</taxon>
        <taxon>Fungi</taxon>
        <taxon>Dikarya</taxon>
        <taxon>Ascomycota</taxon>
        <taxon>Pezizomycotina</taxon>
        <taxon>Eurotiomycetes</taxon>
        <taxon>Eurotiomycetidae</taxon>
        <taxon>Eurotiales</taxon>
        <taxon>Aspergillaceae</taxon>
        <taxon>Aspergillus</taxon>
        <taxon>Aspergillus subgen. Aspergillus</taxon>
    </lineage>
</organism>
<dbReference type="VEuPathDB" id="FungiDB:SI65_05924"/>
<dbReference type="OrthoDB" id="76567at2759"/>
<name>A0A1E3BEE6_ASPCR</name>
<proteinExistence type="predicted"/>
<accession>A0A1E3BEE6</accession>
<keyword evidence="2" id="KW-1185">Reference proteome</keyword>
<comment type="caution">
    <text evidence="1">The sequence shown here is derived from an EMBL/GenBank/DDBJ whole genome shotgun (WGS) entry which is preliminary data.</text>
</comment>
<dbReference type="AlphaFoldDB" id="A0A1E3BEE6"/>
<evidence type="ECO:0000313" key="1">
    <source>
        <dbReference type="EMBL" id="ODM19307.1"/>
    </source>
</evidence>
<reference evidence="1 2" key="1">
    <citation type="journal article" date="2016" name="BMC Genomics">
        <title>Comparative genomic and transcriptomic analyses of the Fuzhuan brick tea-fermentation fungus Aspergillus cristatus.</title>
        <authorList>
            <person name="Ge Y."/>
            <person name="Wang Y."/>
            <person name="Liu Y."/>
            <person name="Tan Y."/>
            <person name="Ren X."/>
            <person name="Zhang X."/>
            <person name="Hyde K.D."/>
            <person name="Liu Y."/>
            <person name="Liu Z."/>
        </authorList>
    </citation>
    <scope>NUCLEOTIDE SEQUENCE [LARGE SCALE GENOMIC DNA]</scope>
    <source>
        <strain evidence="1 2">GZAAS20.1005</strain>
    </source>
</reference>
<protein>
    <submittedName>
        <fullName evidence="1">Uncharacterized protein</fullName>
    </submittedName>
</protein>